<dbReference type="Proteomes" id="UP000430508">
    <property type="component" value="Chromosome"/>
</dbReference>
<gene>
    <name evidence="1" type="ORF">GQ588_09415</name>
</gene>
<dbReference type="RefSeq" id="WP_019226373.1">
    <property type="nucleotide sequence ID" value="NZ_CP046996.1"/>
</dbReference>
<evidence type="ECO:0000313" key="2">
    <source>
        <dbReference type="Proteomes" id="UP000430508"/>
    </source>
</evidence>
<proteinExistence type="predicted"/>
<organism evidence="1 2">
    <name type="scientific">Dehalobacter restrictus</name>
    <dbReference type="NCBI Taxonomy" id="55583"/>
    <lineage>
        <taxon>Bacteria</taxon>
        <taxon>Bacillati</taxon>
        <taxon>Bacillota</taxon>
        <taxon>Clostridia</taxon>
        <taxon>Eubacteriales</taxon>
        <taxon>Desulfitobacteriaceae</taxon>
        <taxon>Dehalobacter</taxon>
    </lineage>
</organism>
<accession>A0A857DKC4</accession>
<dbReference type="AlphaFoldDB" id="A0A857DKC4"/>
<name>A0A857DKC4_9FIRM</name>
<reference evidence="1 2" key="1">
    <citation type="submission" date="2019-12" db="EMBL/GenBank/DDBJ databases">
        <title>Sequence classification of anaerobic respiratory reductive dehalogenases: First we see many, then we see few.</title>
        <authorList>
            <person name="Molenda O."/>
            <person name="Puentes Jacome L.A."/>
            <person name="Cao X."/>
            <person name="Nesbo C.L."/>
            <person name="Tang S."/>
            <person name="Morson N."/>
            <person name="Patron J."/>
            <person name="Lomheim L."/>
            <person name="Wishart D.S."/>
            <person name="Edwards E.A."/>
        </authorList>
    </citation>
    <scope>NUCLEOTIDE SEQUENCE [LARGE SCALE GENOMIC DNA]</scope>
    <source>
        <strain evidence="1 2">12DCA</strain>
    </source>
</reference>
<dbReference type="EMBL" id="CP046996">
    <property type="protein sequence ID" value="QHA00835.1"/>
    <property type="molecule type" value="Genomic_DNA"/>
</dbReference>
<sequence>MARVNVPYIMACEDVINENESLTYKNILFTKTIKALFEKISLNIVVGVQVFESEDAEENEGDIILEMTVKDDKDEYVTKLPLKIEIPKGTKDISVKIVFNEILIKSLGSYKFVVSKGRKKLNEYRILITMGKGEKE</sequence>
<protein>
    <submittedName>
        <fullName evidence="1">Uncharacterized protein</fullName>
    </submittedName>
</protein>
<evidence type="ECO:0000313" key="1">
    <source>
        <dbReference type="EMBL" id="QHA00835.1"/>
    </source>
</evidence>